<dbReference type="EMBL" id="FAVB01000007">
    <property type="protein sequence ID" value="CUU89902.1"/>
    <property type="molecule type" value="Genomic_DNA"/>
</dbReference>
<accession>A0A0S4STW8</accession>
<reference evidence="1 2" key="1">
    <citation type="submission" date="2015-11" db="EMBL/GenBank/DDBJ databases">
        <authorList>
            <consortium name="Pathogen Informatics"/>
        </authorList>
    </citation>
    <scope>NUCLEOTIDE SEQUENCE [LARGE SCALE GENOMIC DNA]</scope>
    <source>
        <strain evidence="1 2">006A-0059</strain>
    </source>
</reference>
<keyword evidence="2" id="KW-1185">Reference proteome</keyword>
<proteinExistence type="predicted"/>
<sequence>MENLKELKNQCTKYVEPNFYTFEKDEYKILMKKDICKKYFFDIPAKINSILLKINGENKDLLSIHELLLDHETDNRVVEVNKPIENISIKYWFRCDKILGIFILLNVPNKDDGWPIKELEITAFTTDNENENFF</sequence>
<comment type="caution">
    <text evidence="1">The sequence shown here is derived from an EMBL/GenBank/DDBJ whole genome shotgun (WGS) entry which is preliminary data.</text>
</comment>
<evidence type="ECO:0000313" key="1">
    <source>
        <dbReference type="EMBL" id="CUU89902.1"/>
    </source>
</evidence>
<dbReference type="RefSeq" id="WP_059435489.1">
    <property type="nucleotide sequence ID" value="NZ_FAVB01000007.1"/>
</dbReference>
<dbReference type="Proteomes" id="UP000052237">
    <property type="component" value="Unassembled WGS sequence"/>
</dbReference>
<gene>
    <name evidence="1" type="ORF">ERS686654_02042</name>
</gene>
<name>A0A0S4STW8_CAMHY</name>
<organism evidence="1 2">
    <name type="scientific">Campylobacter hyointestinalis subsp. hyointestinalis</name>
    <dbReference type="NCBI Taxonomy" id="91352"/>
    <lineage>
        <taxon>Bacteria</taxon>
        <taxon>Pseudomonadati</taxon>
        <taxon>Campylobacterota</taxon>
        <taxon>Epsilonproteobacteria</taxon>
        <taxon>Campylobacterales</taxon>
        <taxon>Campylobacteraceae</taxon>
        <taxon>Campylobacter</taxon>
    </lineage>
</organism>
<dbReference type="AlphaFoldDB" id="A0A0S4STW8"/>
<evidence type="ECO:0000313" key="2">
    <source>
        <dbReference type="Proteomes" id="UP000052237"/>
    </source>
</evidence>
<protein>
    <submittedName>
        <fullName evidence="1">Uncharacterized protein</fullName>
    </submittedName>
</protein>